<keyword evidence="2" id="KW-1185">Reference proteome</keyword>
<evidence type="ECO:0000313" key="2">
    <source>
        <dbReference type="Proteomes" id="UP000789759"/>
    </source>
</evidence>
<dbReference type="PANTHER" id="PTHR16071">
    <property type="entry name" value="CHROMOSOME 1 OPEN READING FRAME 112"/>
    <property type="match status" value="1"/>
</dbReference>
<dbReference type="PANTHER" id="PTHR16071:SF2">
    <property type="entry name" value="FIGNL1-INTERACTING REGULATOR OF RECOMBINATION AND MITOSIS"/>
    <property type="match status" value="1"/>
</dbReference>
<accession>A0A9N9DX13</accession>
<dbReference type="AlphaFoldDB" id="A0A9N9DX13"/>
<name>A0A9N9DX13_9GLOM</name>
<proteinExistence type="predicted"/>
<organism evidence="1 2">
    <name type="scientific">Cetraspora pellucida</name>
    <dbReference type="NCBI Taxonomy" id="1433469"/>
    <lineage>
        <taxon>Eukaryota</taxon>
        <taxon>Fungi</taxon>
        <taxon>Fungi incertae sedis</taxon>
        <taxon>Mucoromycota</taxon>
        <taxon>Glomeromycotina</taxon>
        <taxon>Glomeromycetes</taxon>
        <taxon>Diversisporales</taxon>
        <taxon>Gigasporaceae</taxon>
        <taxon>Cetraspora</taxon>
    </lineage>
</organism>
<protein>
    <submittedName>
        <fullName evidence="1">24494_t:CDS:1</fullName>
    </submittedName>
</protein>
<dbReference type="Proteomes" id="UP000789759">
    <property type="component" value="Unassembled WGS sequence"/>
</dbReference>
<dbReference type="OrthoDB" id="2400174at2759"/>
<dbReference type="InterPro" id="IPR027902">
    <property type="entry name" value="DUF4487"/>
</dbReference>
<dbReference type="EMBL" id="CAJVQA010007425">
    <property type="protein sequence ID" value="CAG8656457.1"/>
    <property type="molecule type" value="Genomic_DNA"/>
</dbReference>
<gene>
    <name evidence="1" type="ORF">CPELLU_LOCUS9594</name>
</gene>
<reference evidence="1" key="1">
    <citation type="submission" date="2021-06" db="EMBL/GenBank/DDBJ databases">
        <authorList>
            <person name="Kallberg Y."/>
            <person name="Tangrot J."/>
            <person name="Rosling A."/>
        </authorList>
    </citation>
    <scope>NUCLEOTIDE SEQUENCE</scope>
    <source>
        <strain evidence="1">FL966</strain>
    </source>
</reference>
<dbReference type="Pfam" id="PF14868">
    <property type="entry name" value="DUF4487"/>
    <property type="match status" value="1"/>
</dbReference>
<evidence type="ECO:0000313" key="1">
    <source>
        <dbReference type="EMBL" id="CAG8656457.1"/>
    </source>
</evidence>
<sequence length="838" mass="95880">MTSNMSQDGLFLTGLEHQSSVFFNVKSCILKTSRSAFVIIKMPVLTNKLSQNKELLQLISTLHKKAFKVLEDFLKFITEFLPSTPNIGCCEMLATYISDVCNGLILIAETSVSDYLTLNLSWKYIIKLSIAYKNDIMKTLKLDSIINNLSCGASYNFSKLIKSANSDETFQQDPPDVKQIDKMLTIVRFYVTHLLSIVKCYVEVILKDEYKSIIQAIQYTLIFLVSKLSPNCLITAYANNLLQEHILPIINNIFATLFINNIASEDECYTMIFNFANLSVDAINHESSVIPEIVEIVDFTFAKIHFLQMILININDIPVLLQSKLLPSPILAKDSKQIFCILRTFFDVLENYPENNLLTPMVMFTDRSIHPLQNVSFGAQCFEDNLYFHILRTLCIFANTLPASLFMVFEYRMLESLLLSRSFIICTLIIDCWGCVSKVLDSQVLYQEAMLITEIISGLVHTSSTRFRLRRLLKRLIAFLNVEQQIKLSNVASSCTFQADEKIAQILSSRESTIVNVDGADSNSDSYMKLYAWTNSYFEKKPIHSVDDVFSIYLLVLQSEILMPYCIKNDDTKFISFNIALTILKNSINCIGSLSDFYPSSAEFRKIFVTIDGVIEFMINLRSLTLVEVLEVLRVVDHCTASLVNNCICHISLCNFIDKFAEVLLNANDKQITAIVNSIYDKIFTNTRWFTKHESAAQIACYMQHSQSLEIIYSAIMQQLREQIVKFINRIPSYSDDKLISEINFWRFIQDRNEQQFRFAQLKDLFNKNLVSIAANIFSSVKINYDINKSTLECLGGARLVNEFIRNCLEGYQQPDVSFELKLVLNDLKDNLTKFLQG</sequence>
<comment type="caution">
    <text evidence="1">The sequence shown here is derived from an EMBL/GenBank/DDBJ whole genome shotgun (WGS) entry which is preliminary data.</text>
</comment>